<dbReference type="Gene3D" id="3.40.1090.10">
    <property type="entry name" value="Cytosolic phospholipase A2 catalytic domain"/>
    <property type="match status" value="2"/>
</dbReference>
<keyword evidence="7" id="KW-1185">Reference proteome</keyword>
<dbReference type="AlphaFoldDB" id="A0A7S8CAU6"/>
<feature type="active site" description="Proton acceptor" evidence="4">
    <location>
        <position position="162"/>
    </location>
</feature>
<organism evidence="6 7">
    <name type="scientific">Mangrovibacillus cuniculi</name>
    <dbReference type="NCBI Taxonomy" id="2593652"/>
    <lineage>
        <taxon>Bacteria</taxon>
        <taxon>Bacillati</taxon>
        <taxon>Bacillota</taxon>
        <taxon>Bacilli</taxon>
        <taxon>Bacillales</taxon>
        <taxon>Bacillaceae</taxon>
        <taxon>Mangrovibacillus</taxon>
    </lineage>
</organism>
<dbReference type="Pfam" id="PF19890">
    <property type="entry name" value="DUF6363"/>
    <property type="match status" value="1"/>
</dbReference>
<feature type="short sequence motif" description="GXSXG" evidence="4">
    <location>
        <begin position="38"/>
        <end position="42"/>
    </location>
</feature>
<dbReference type="Pfam" id="PF01734">
    <property type="entry name" value="Patatin"/>
    <property type="match status" value="1"/>
</dbReference>
<keyword evidence="2 4" id="KW-0442">Lipid degradation</keyword>
<accession>A0A7S8CAU6</accession>
<dbReference type="InterPro" id="IPR002641">
    <property type="entry name" value="PNPLA_dom"/>
</dbReference>
<dbReference type="InterPro" id="IPR050301">
    <property type="entry name" value="NTE"/>
</dbReference>
<dbReference type="InterPro" id="IPR045943">
    <property type="entry name" value="DUF6363"/>
</dbReference>
<feature type="active site" description="Nucleophile" evidence="4">
    <location>
        <position position="40"/>
    </location>
</feature>
<evidence type="ECO:0000313" key="6">
    <source>
        <dbReference type="EMBL" id="QPC46591.1"/>
    </source>
</evidence>
<gene>
    <name evidence="6" type="ORF">G8O30_06235</name>
</gene>
<dbReference type="SUPFAM" id="SSF52151">
    <property type="entry name" value="FabD/lysophospholipase-like"/>
    <property type="match status" value="1"/>
</dbReference>
<proteinExistence type="predicted"/>
<feature type="short sequence motif" description="DGA/G" evidence="4">
    <location>
        <begin position="162"/>
        <end position="164"/>
    </location>
</feature>
<protein>
    <submittedName>
        <fullName evidence="6">Patatin family protein</fullName>
    </submittedName>
</protein>
<evidence type="ECO:0000256" key="1">
    <source>
        <dbReference type="ARBA" id="ARBA00022801"/>
    </source>
</evidence>
<dbReference type="GO" id="GO:0016787">
    <property type="term" value="F:hydrolase activity"/>
    <property type="evidence" value="ECO:0007669"/>
    <property type="project" value="UniProtKB-UniRule"/>
</dbReference>
<dbReference type="EMBL" id="CP049742">
    <property type="protein sequence ID" value="QPC46591.1"/>
    <property type="molecule type" value="Genomic_DNA"/>
</dbReference>
<dbReference type="PANTHER" id="PTHR14226:SF25">
    <property type="entry name" value="PHOSPHOESTERASE"/>
    <property type="match status" value="1"/>
</dbReference>
<feature type="short sequence motif" description="GXGXXG" evidence="4">
    <location>
        <begin position="11"/>
        <end position="16"/>
    </location>
</feature>
<keyword evidence="1 4" id="KW-0378">Hydrolase</keyword>
<evidence type="ECO:0000256" key="3">
    <source>
        <dbReference type="ARBA" id="ARBA00023098"/>
    </source>
</evidence>
<evidence type="ECO:0000259" key="5">
    <source>
        <dbReference type="PROSITE" id="PS51635"/>
    </source>
</evidence>
<dbReference type="InterPro" id="IPR037483">
    <property type="entry name" value="YjjU-like"/>
</dbReference>
<evidence type="ECO:0000256" key="2">
    <source>
        <dbReference type="ARBA" id="ARBA00022963"/>
    </source>
</evidence>
<dbReference type="Proteomes" id="UP000593626">
    <property type="component" value="Chromosome"/>
</dbReference>
<dbReference type="KEGG" id="mcui:G8O30_06235"/>
<evidence type="ECO:0000256" key="4">
    <source>
        <dbReference type="PROSITE-ProRule" id="PRU01161"/>
    </source>
</evidence>
<name>A0A7S8CAU6_9BACI</name>
<keyword evidence="3 4" id="KW-0443">Lipid metabolism</keyword>
<dbReference type="CDD" id="cd07208">
    <property type="entry name" value="Pat_hypo_Ecoli_yjju_like"/>
    <property type="match status" value="1"/>
</dbReference>
<feature type="domain" description="PNPLA" evidence="5">
    <location>
        <begin position="7"/>
        <end position="175"/>
    </location>
</feature>
<dbReference type="PROSITE" id="PS51635">
    <property type="entry name" value="PNPLA"/>
    <property type="match status" value="1"/>
</dbReference>
<dbReference type="PANTHER" id="PTHR14226">
    <property type="entry name" value="NEUROPATHY TARGET ESTERASE/SWISS CHEESE D.MELANOGASTER"/>
    <property type="match status" value="1"/>
</dbReference>
<dbReference type="RefSeq" id="WP_239674118.1">
    <property type="nucleotide sequence ID" value="NZ_CP049742.1"/>
</dbReference>
<dbReference type="GO" id="GO:0016042">
    <property type="term" value="P:lipid catabolic process"/>
    <property type="evidence" value="ECO:0007669"/>
    <property type="project" value="UniProtKB-UniRule"/>
</dbReference>
<sequence>MVQDTALVLEGGGMRGIYTGGVLDFFMEKNIRFPYTIGVSAGACNGSSLISNQPGRNKQVNIGFIHDPRYLSFRNFITKREMFGMDFLFDEIPNIHVPFDFETFFASSEEFVIGTTDVHSGKSVYFGKNDYTKESILPIIRASSSLPLMAPIVKVDGFELLDGGIVDPIPTNKARIDGYEKQVLILTRESHYRKKPSKFSSLLKTSYRKYPALVKAIQQRYKLYNDTMDEIEERERAGELFVIRPTRTMEVKRIDRNEKRLESLYEQGYNDAKEKYKELLDFVNMKPVLNR</sequence>
<dbReference type="InterPro" id="IPR016035">
    <property type="entry name" value="Acyl_Trfase/lysoPLipase"/>
</dbReference>
<evidence type="ECO:0000313" key="7">
    <source>
        <dbReference type="Proteomes" id="UP000593626"/>
    </source>
</evidence>
<reference evidence="6 7" key="1">
    <citation type="submission" date="2019-07" db="EMBL/GenBank/DDBJ databases">
        <title>Genome sequence of 2 isolates from Red Sea Mangroves.</title>
        <authorList>
            <person name="Sefrji F."/>
            <person name="Michoud G."/>
            <person name="Merlino G."/>
            <person name="Daffonchio D."/>
        </authorList>
    </citation>
    <scope>NUCLEOTIDE SEQUENCE [LARGE SCALE GENOMIC DNA]</scope>
    <source>
        <strain evidence="6 7">R1DC41</strain>
    </source>
</reference>